<evidence type="ECO:0000256" key="3">
    <source>
        <dbReference type="ARBA" id="ARBA00022821"/>
    </source>
</evidence>
<dbReference type="EMBL" id="LNRQ01000003">
    <property type="protein sequence ID" value="KZN00723.1"/>
    <property type="molecule type" value="Genomic_DNA"/>
</dbReference>
<keyword evidence="3" id="KW-0611">Plant defense</keyword>
<dbReference type="SUPFAM" id="SSF52047">
    <property type="entry name" value="RNI-like"/>
    <property type="match status" value="1"/>
</dbReference>
<dbReference type="SUPFAM" id="SSF52540">
    <property type="entry name" value="P-loop containing nucleoside triphosphate hydrolases"/>
    <property type="match status" value="1"/>
</dbReference>
<keyword evidence="2" id="KW-0547">Nucleotide-binding</keyword>
<dbReference type="CDD" id="cd14798">
    <property type="entry name" value="RX-CC_like"/>
    <property type="match status" value="1"/>
</dbReference>
<feature type="domain" description="NB-ARC" evidence="5">
    <location>
        <begin position="92"/>
        <end position="235"/>
    </location>
</feature>
<dbReference type="GO" id="GO:0051707">
    <property type="term" value="P:response to other organism"/>
    <property type="evidence" value="ECO:0007669"/>
    <property type="project" value="UniProtKB-ARBA"/>
</dbReference>
<evidence type="ECO:0000256" key="4">
    <source>
        <dbReference type="ARBA" id="ARBA00022840"/>
    </source>
</evidence>
<protein>
    <recommendedName>
        <fullName evidence="5">NB-ARC domain-containing protein</fullName>
    </recommendedName>
</protein>
<dbReference type="GO" id="GO:0005524">
    <property type="term" value="F:ATP binding"/>
    <property type="evidence" value="ECO:0007669"/>
    <property type="project" value="UniProtKB-KW"/>
</dbReference>
<dbReference type="OMA" id="WNIETWN"/>
<dbReference type="AlphaFoldDB" id="A0A162AGF4"/>
<reference evidence="6" key="1">
    <citation type="journal article" date="2016" name="Nat. Genet.">
        <title>A high-quality carrot genome assembly provides new insights into carotenoid accumulation and asterid genome evolution.</title>
        <authorList>
            <person name="Iorizzo M."/>
            <person name="Ellison S."/>
            <person name="Senalik D."/>
            <person name="Zeng P."/>
            <person name="Satapoomin P."/>
            <person name="Huang J."/>
            <person name="Bowman M."/>
            <person name="Iovene M."/>
            <person name="Sanseverino W."/>
            <person name="Cavagnaro P."/>
            <person name="Yildiz M."/>
            <person name="Macko-Podgorni A."/>
            <person name="Moranska E."/>
            <person name="Grzebelus E."/>
            <person name="Grzebelus D."/>
            <person name="Ashrafi H."/>
            <person name="Zheng Z."/>
            <person name="Cheng S."/>
            <person name="Spooner D."/>
            <person name="Van Deynze A."/>
            <person name="Simon P."/>
        </authorList>
    </citation>
    <scope>NUCLEOTIDE SEQUENCE [LARGE SCALE GENOMIC DNA]</scope>
    <source>
        <tissue evidence="6">Leaf</tissue>
    </source>
</reference>
<organism evidence="6">
    <name type="scientific">Daucus carota subsp. sativus</name>
    <name type="common">Carrot</name>
    <dbReference type="NCBI Taxonomy" id="79200"/>
    <lineage>
        <taxon>Eukaryota</taxon>
        <taxon>Viridiplantae</taxon>
        <taxon>Streptophyta</taxon>
        <taxon>Embryophyta</taxon>
        <taxon>Tracheophyta</taxon>
        <taxon>Spermatophyta</taxon>
        <taxon>Magnoliopsida</taxon>
        <taxon>eudicotyledons</taxon>
        <taxon>Gunneridae</taxon>
        <taxon>Pentapetalae</taxon>
        <taxon>asterids</taxon>
        <taxon>campanulids</taxon>
        <taxon>Apiales</taxon>
        <taxon>Apiaceae</taxon>
        <taxon>Apioideae</taxon>
        <taxon>Scandiceae</taxon>
        <taxon>Daucinae</taxon>
        <taxon>Daucus</taxon>
        <taxon>Daucus sect. Daucus</taxon>
    </lineage>
</organism>
<accession>A0A162AGF4</accession>
<sequence length="385" mass="43823">MAEAVVSIVVGRLTDLLTQEATLLRGVTDEIQQVVTELMRIKAFLKDADSRIGEQRVRILLAQVRDLVYDAEDVVESFLLKALASERRRSQGKTTLARKIYNHSTIKKHFSGLAWVSISQKWQPKAVLQRILVSLVPEKRAEILHSEVDKLVENLLEIQLKKNCLIVLDDIWSIDAWDSLKAAFPNEICRTKIMLTSRNVDVASHVNPRCFVYKPQVLDAEQSWELLRLKALPKPDYLKEDPMPILEKIPTLRNLDLTNAYVGKEMVCSANGFQNLERLVLWNLHNLVKWEIEKGSMPILLLLRIRRCRKLEELPEGLKFLSSLEKIEINGMPSDFNERVRVVDGEAGPDFYKVAHIPDLEISGISGELTDAMILKIILGSSDSE</sequence>
<keyword evidence="1" id="KW-0677">Repeat</keyword>
<evidence type="ECO:0000259" key="5">
    <source>
        <dbReference type="Pfam" id="PF00931"/>
    </source>
</evidence>
<dbReference type="Pfam" id="PF00931">
    <property type="entry name" value="NB-ARC"/>
    <property type="match status" value="1"/>
</dbReference>
<proteinExistence type="predicted"/>
<dbReference type="InterPro" id="IPR002182">
    <property type="entry name" value="NB-ARC"/>
</dbReference>
<keyword evidence="4" id="KW-0067">ATP-binding</keyword>
<evidence type="ECO:0000256" key="2">
    <source>
        <dbReference type="ARBA" id="ARBA00022741"/>
    </source>
</evidence>
<evidence type="ECO:0000256" key="1">
    <source>
        <dbReference type="ARBA" id="ARBA00022737"/>
    </source>
</evidence>
<dbReference type="Gene3D" id="3.80.10.10">
    <property type="entry name" value="Ribonuclease Inhibitor"/>
    <property type="match status" value="1"/>
</dbReference>
<dbReference type="GO" id="GO:0006952">
    <property type="term" value="P:defense response"/>
    <property type="evidence" value="ECO:0007669"/>
    <property type="project" value="UniProtKB-KW"/>
</dbReference>
<name>A0A162AGF4_DAUCS</name>
<evidence type="ECO:0000313" key="6">
    <source>
        <dbReference type="EMBL" id="KZN00723.1"/>
    </source>
</evidence>
<dbReference type="InterPro" id="IPR032675">
    <property type="entry name" value="LRR_dom_sf"/>
</dbReference>
<dbReference type="GO" id="GO:0043531">
    <property type="term" value="F:ADP binding"/>
    <property type="evidence" value="ECO:0007669"/>
    <property type="project" value="InterPro"/>
</dbReference>
<gene>
    <name evidence="6" type="ORF">DCAR_009477</name>
</gene>
<dbReference type="STRING" id="79200.A0A162AGF4"/>
<dbReference type="PANTHER" id="PTHR36766">
    <property type="entry name" value="PLANT BROAD-SPECTRUM MILDEW RESISTANCE PROTEIN RPW8"/>
    <property type="match status" value="1"/>
</dbReference>
<dbReference type="InterPro" id="IPR038005">
    <property type="entry name" value="RX-like_CC"/>
</dbReference>
<dbReference type="PANTHER" id="PTHR36766:SF64">
    <property type="entry name" value="OS12G0206100 PROTEIN"/>
    <property type="match status" value="1"/>
</dbReference>
<dbReference type="InterPro" id="IPR027417">
    <property type="entry name" value="P-loop_NTPase"/>
</dbReference>
<dbReference type="Gramene" id="KZN00723">
    <property type="protein sequence ID" value="KZN00723"/>
    <property type="gene ID" value="DCAR_009477"/>
</dbReference>
<comment type="caution">
    <text evidence="6">The sequence shown here is derived from an EMBL/GenBank/DDBJ whole genome shotgun (WGS) entry which is preliminary data.</text>
</comment>
<dbReference type="Gene3D" id="3.40.50.300">
    <property type="entry name" value="P-loop containing nucleotide triphosphate hydrolases"/>
    <property type="match status" value="1"/>
</dbReference>